<keyword evidence="3" id="KW-1185">Reference proteome</keyword>
<dbReference type="SMART" id="SM00530">
    <property type="entry name" value="HTH_XRE"/>
    <property type="match status" value="1"/>
</dbReference>
<dbReference type="InterPro" id="IPR001387">
    <property type="entry name" value="Cro/C1-type_HTH"/>
</dbReference>
<protein>
    <submittedName>
        <fullName evidence="2">Helix-turn-helix domain-containing protein</fullName>
    </submittedName>
</protein>
<dbReference type="Proteomes" id="UP001622612">
    <property type="component" value="Chromosome"/>
</dbReference>
<dbReference type="Pfam" id="PF13443">
    <property type="entry name" value="HTH_26"/>
    <property type="match status" value="1"/>
</dbReference>
<name>A0ABZ2TPD1_9BACT</name>
<evidence type="ECO:0000259" key="1">
    <source>
        <dbReference type="PROSITE" id="PS50943"/>
    </source>
</evidence>
<proteinExistence type="predicted"/>
<organism evidence="2 3">
    <name type="scientific">Metamycoplasma faucium</name>
    <dbReference type="NCBI Taxonomy" id="56142"/>
    <lineage>
        <taxon>Bacteria</taxon>
        <taxon>Bacillati</taxon>
        <taxon>Mycoplasmatota</taxon>
        <taxon>Mycoplasmoidales</taxon>
        <taxon>Metamycoplasmataceae</taxon>
        <taxon>Metamycoplasma</taxon>
    </lineage>
</organism>
<dbReference type="CDD" id="cd00093">
    <property type="entry name" value="HTH_XRE"/>
    <property type="match status" value="1"/>
</dbReference>
<feature type="domain" description="HTH cro/C1-type" evidence="1">
    <location>
        <begin position="23"/>
        <end position="78"/>
    </location>
</feature>
<dbReference type="SUPFAM" id="SSF47413">
    <property type="entry name" value="lambda repressor-like DNA-binding domains"/>
    <property type="match status" value="1"/>
</dbReference>
<evidence type="ECO:0000313" key="3">
    <source>
        <dbReference type="Proteomes" id="UP001622612"/>
    </source>
</evidence>
<dbReference type="PROSITE" id="PS50943">
    <property type="entry name" value="HTH_CROC1"/>
    <property type="match status" value="1"/>
</dbReference>
<gene>
    <name evidence="2" type="ORF">LQ356_02315</name>
</gene>
<dbReference type="InterPro" id="IPR010982">
    <property type="entry name" value="Lambda_DNA-bd_dom_sf"/>
</dbReference>
<dbReference type="EMBL" id="CP088155">
    <property type="protein sequence ID" value="WYM97033.1"/>
    <property type="molecule type" value="Genomic_DNA"/>
</dbReference>
<dbReference type="RefSeq" id="WP_405311235.1">
    <property type="nucleotide sequence ID" value="NZ_CP088155.1"/>
</dbReference>
<accession>A0ABZ2TPD1</accession>
<reference evidence="2" key="1">
    <citation type="submission" date="2021-11" db="EMBL/GenBank/DDBJ databases">
        <title>The first genome sequence of unculturable Mycoplasma faucium obtained by de novo assembly of metagenomic reads.</title>
        <authorList>
            <person name="Sabat A.J."/>
            <person name="Bathoorn E."/>
            <person name="Akkerboom V."/>
            <person name="Friedrich A.W."/>
        </authorList>
    </citation>
    <scope>NUCLEOTIDE SEQUENCE [LARGE SCALE GENOMIC DNA]</scope>
    <source>
        <strain evidence="2">UMCG-MFM1</strain>
    </source>
</reference>
<evidence type="ECO:0000313" key="2">
    <source>
        <dbReference type="EMBL" id="WYM97033.1"/>
    </source>
</evidence>
<dbReference type="Gene3D" id="1.10.260.40">
    <property type="entry name" value="lambda repressor-like DNA-binding domains"/>
    <property type="match status" value="1"/>
</dbReference>
<sequence>MYELKECDHNVIKLHGKNFSEEIQYFLTKNKMTQKELATRLGISTKHVNSILNDEVVDVSVSVLEGLEYAFGIPAGLLTKIYHKYTNIRMVEENKNIKADLNAFGIDFLIEHPELSIPFGITIDENMDLYLKLMRLKKFYGVSNLNNYRDYLFEHVLAESKKYLDKPNFYIWIRFCELSVDKLNDNVGIFRNSVFELLMKKVLNIMSNENITFSWKIKLIRKFLLQKGIVLVTKHSINNNLIRGITIKKGRKRYIFLSDVFHSEPFIFFALLHELVHCFFSDYDEENIDKKVISEYKKWEEITQSNYKHIYDVINYYNQIQILTRKNKLDSLTKKTLFETLIDKYDFVSFEDEENENA</sequence>